<keyword evidence="7" id="KW-1185">Reference proteome</keyword>
<dbReference type="InterPro" id="IPR002355">
    <property type="entry name" value="Cu_oxidase_Cu_BS"/>
</dbReference>
<evidence type="ECO:0000256" key="1">
    <source>
        <dbReference type="ARBA" id="ARBA00022723"/>
    </source>
</evidence>
<evidence type="ECO:0000256" key="2">
    <source>
        <dbReference type="ARBA" id="ARBA00023002"/>
    </source>
</evidence>
<dbReference type="RefSeq" id="WP_168675473.1">
    <property type="nucleotide sequence ID" value="NZ_JAAVTK010000026.1"/>
</dbReference>
<dbReference type="InterPro" id="IPR011707">
    <property type="entry name" value="Cu-oxidase-like_N"/>
</dbReference>
<dbReference type="InterPro" id="IPR011706">
    <property type="entry name" value="Cu-oxidase_C"/>
</dbReference>
<evidence type="ECO:0000259" key="4">
    <source>
        <dbReference type="Pfam" id="PF07731"/>
    </source>
</evidence>
<name>A0ABX1HRL3_9BACT</name>
<keyword evidence="3" id="KW-0732">Signal</keyword>
<comment type="caution">
    <text evidence="6">The sequence shown here is derived from an EMBL/GenBank/DDBJ whole genome shotgun (WGS) entry which is preliminary data.</text>
</comment>
<sequence>MKISFRLSALFFTLLLALAGCKKDDAVTPNSGPPVQTRTYYIASEEVVWDYVSEGRNVFLGRPFEKMDSVFAVNIPSGPTPRIGRRYLKARFVEYTDASFTTPKAVLPQWAHLGILGPVIRAVVGDSVHVVLKNKTSIATSIHVHGLLYGKESEGSMNSSTDPRGVVQPGGTHRYRYFARESSGPGPAQGSSAVWVYHSGVNTTQTDLNAGMVGAIVVTKRSMANADATPTDVDREIVTLYNIFDENMSPYLARNIATYLPGVTKPMTDDFMMSNKMHSINGYIMASHNAALTMKKGEKVRWYVMGFGDVQGVHTAHWHGNVSIMSERTTDVIEVLPAVAVVADMTPDDPGQWAYHCHVSNHAAAGMDTFYTITP</sequence>
<gene>
    <name evidence="6" type="ORF">HBN54_004554</name>
</gene>
<reference evidence="6 7" key="1">
    <citation type="submission" date="2020-03" db="EMBL/GenBank/DDBJ databases">
        <title>Genomic Encyclopedia of Type Strains, Phase IV (KMG-V): Genome sequencing to study the core and pangenomes of soil and plant-associated prokaryotes.</title>
        <authorList>
            <person name="Whitman W."/>
        </authorList>
    </citation>
    <scope>NUCLEOTIDE SEQUENCE [LARGE SCALE GENOMIC DNA]</scope>
    <source>
        <strain evidence="6 7">1B</strain>
    </source>
</reference>
<dbReference type="PROSITE" id="PS51257">
    <property type="entry name" value="PROKAR_LIPOPROTEIN"/>
    <property type="match status" value="1"/>
</dbReference>
<feature type="signal peptide" evidence="3">
    <location>
        <begin position="1"/>
        <end position="19"/>
    </location>
</feature>
<dbReference type="InterPro" id="IPR033138">
    <property type="entry name" value="Cu_oxidase_CS"/>
</dbReference>
<organism evidence="6 7">
    <name type="scientific">Hymenobacter artigasi</name>
    <dbReference type="NCBI Taxonomy" id="2719616"/>
    <lineage>
        <taxon>Bacteria</taxon>
        <taxon>Pseudomonadati</taxon>
        <taxon>Bacteroidota</taxon>
        <taxon>Cytophagia</taxon>
        <taxon>Cytophagales</taxon>
        <taxon>Hymenobacteraceae</taxon>
        <taxon>Hymenobacter</taxon>
    </lineage>
</organism>
<dbReference type="Proteomes" id="UP000717634">
    <property type="component" value="Unassembled WGS sequence"/>
</dbReference>
<evidence type="ECO:0000256" key="3">
    <source>
        <dbReference type="SAM" id="SignalP"/>
    </source>
</evidence>
<feature type="domain" description="Plastocyanin-like" evidence="5">
    <location>
        <begin position="115"/>
        <end position="221"/>
    </location>
</feature>
<dbReference type="InterPro" id="IPR008972">
    <property type="entry name" value="Cupredoxin"/>
</dbReference>
<feature type="chain" id="PRO_5045303107" evidence="3">
    <location>
        <begin position="20"/>
        <end position="375"/>
    </location>
</feature>
<accession>A0ABX1HRL3</accession>
<evidence type="ECO:0000313" key="7">
    <source>
        <dbReference type="Proteomes" id="UP000717634"/>
    </source>
</evidence>
<keyword evidence="1" id="KW-0479">Metal-binding</keyword>
<dbReference type="SUPFAM" id="SSF49503">
    <property type="entry name" value="Cupredoxins"/>
    <property type="match status" value="2"/>
</dbReference>
<dbReference type="Pfam" id="PF07732">
    <property type="entry name" value="Cu-oxidase_3"/>
    <property type="match status" value="1"/>
</dbReference>
<dbReference type="PROSITE" id="PS00080">
    <property type="entry name" value="MULTICOPPER_OXIDASE2"/>
    <property type="match status" value="1"/>
</dbReference>
<dbReference type="PROSITE" id="PS00079">
    <property type="entry name" value="MULTICOPPER_OXIDASE1"/>
    <property type="match status" value="1"/>
</dbReference>
<dbReference type="EMBL" id="JAAVTK010000026">
    <property type="protein sequence ID" value="NKI91931.1"/>
    <property type="molecule type" value="Genomic_DNA"/>
</dbReference>
<evidence type="ECO:0000259" key="5">
    <source>
        <dbReference type="Pfam" id="PF07732"/>
    </source>
</evidence>
<keyword evidence="2" id="KW-0560">Oxidoreductase</keyword>
<dbReference type="Gene3D" id="2.60.40.420">
    <property type="entry name" value="Cupredoxins - blue copper proteins"/>
    <property type="match status" value="1"/>
</dbReference>
<dbReference type="PANTHER" id="PTHR11709:SF486">
    <property type="entry name" value="MULTICOPPER OXIDASE"/>
    <property type="match status" value="1"/>
</dbReference>
<dbReference type="InterPro" id="IPR045087">
    <property type="entry name" value="Cu-oxidase_fam"/>
</dbReference>
<dbReference type="Pfam" id="PF07731">
    <property type="entry name" value="Cu-oxidase_2"/>
    <property type="match status" value="1"/>
</dbReference>
<dbReference type="PANTHER" id="PTHR11709">
    <property type="entry name" value="MULTI-COPPER OXIDASE"/>
    <property type="match status" value="1"/>
</dbReference>
<feature type="domain" description="Plastocyanin-like" evidence="4">
    <location>
        <begin position="272"/>
        <end position="367"/>
    </location>
</feature>
<protein>
    <submittedName>
        <fullName evidence="6">FtsP/CotA-like multicopper oxidase with cupredoxin domain</fullName>
    </submittedName>
</protein>
<evidence type="ECO:0000313" key="6">
    <source>
        <dbReference type="EMBL" id="NKI91931.1"/>
    </source>
</evidence>
<proteinExistence type="predicted"/>